<sequence length="33" mass="3298">MMSSMASRGSESAAAIVSIPTGPPPNEPAISPR</sequence>
<proteinExistence type="predicted"/>
<dbReference type="AlphaFoldDB" id="A0A564G6K7"/>
<protein>
    <submittedName>
        <fullName evidence="2">Uncharacterized protein</fullName>
    </submittedName>
</protein>
<accession>A0A564G6K7</accession>
<evidence type="ECO:0000313" key="2">
    <source>
        <dbReference type="EMBL" id="VUF16169.1"/>
    </source>
</evidence>
<feature type="region of interest" description="Disordered" evidence="1">
    <location>
        <begin position="1"/>
        <end position="33"/>
    </location>
</feature>
<organism evidence="2 3">
    <name type="scientific">Methylobacterium dankookense</name>
    <dbReference type="NCBI Taxonomy" id="560405"/>
    <lineage>
        <taxon>Bacteria</taxon>
        <taxon>Pseudomonadati</taxon>
        <taxon>Pseudomonadota</taxon>
        <taxon>Alphaproteobacteria</taxon>
        <taxon>Hyphomicrobiales</taxon>
        <taxon>Methylobacteriaceae</taxon>
        <taxon>Methylobacterium</taxon>
    </lineage>
</organism>
<name>A0A564G6K7_9HYPH</name>
<reference evidence="2 3" key="1">
    <citation type="submission" date="2019-06" db="EMBL/GenBank/DDBJ databases">
        <authorList>
            <person name="Rodrigo-Torres L."/>
            <person name="Arahal R. D."/>
            <person name="Lucena T."/>
        </authorList>
    </citation>
    <scope>NUCLEOTIDE SEQUENCE [LARGE SCALE GENOMIC DNA]</scope>
    <source>
        <strain evidence="2 3">SW08-7</strain>
    </source>
</reference>
<gene>
    <name evidence="2" type="ORF">MTDSW087_05926</name>
</gene>
<dbReference type="EMBL" id="CABFVH010000123">
    <property type="protein sequence ID" value="VUF16169.1"/>
    <property type="molecule type" value="Genomic_DNA"/>
</dbReference>
<feature type="compositionally biased region" description="Polar residues" evidence="1">
    <location>
        <begin position="1"/>
        <end position="10"/>
    </location>
</feature>
<dbReference type="Proteomes" id="UP000401717">
    <property type="component" value="Unassembled WGS sequence"/>
</dbReference>
<evidence type="ECO:0000313" key="3">
    <source>
        <dbReference type="Proteomes" id="UP000401717"/>
    </source>
</evidence>
<evidence type="ECO:0000256" key="1">
    <source>
        <dbReference type="SAM" id="MobiDB-lite"/>
    </source>
</evidence>